<dbReference type="GO" id="GO:0004190">
    <property type="term" value="F:aspartic-type endopeptidase activity"/>
    <property type="evidence" value="ECO:0007669"/>
    <property type="project" value="UniProtKB-KW"/>
</dbReference>
<keyword evidence="1" id="KW-0378">Hydrolase</keyword>
<reference evidence="3" key="1">
    <citation type="journal article" date="2020" name="Stud. Mycol.">
        <title>101 Dothideomycetes genomes: a test case for predicting lifestyles and emergence of pathogens.</title>
        <authorList>
            <person name="Haridas S."/>
            <person name="Albert R."/>
            <person name="Binder M."/>
            <person name="Bloem J."/>
            <person name="Labutti K."/>
            <person name="Salamov A."/>
            <person name="Andreopoulos B."/>
            <person name="Baker S."/>
            <person name="Barry K."/>
            <person name="Bills G."/>
            <person name="Bluhm B."/>
            <person name="Cannon C."/>
            <person name="Castanera R."/>
            <person name="Culley D."/>
            <person name="Daum C."/>
            <person name="Ezra D."/>
            <person name="Gonzalez J."/>
            <person name="Henrissat B."/>
            <person name="Kuo A."/>
            <person name="Liang C."/>
            <person name="Lipzen A."/>
            <person name="Lutzoni F."/>
            <person name="Magnuson J."/>
            <person name="Mondo S."/>
            <person name="Nolan M."/>
            <person name="Ohm R."/>
            <person name="Pangilinan J."/>
            <person name="Park H.-J."/>
            <person name="Ramirez L."/>
            <person name="Alfaro M."/>
            <person name="Sun H."/>
            <person name="Tritt A."/>
            <person name="Yoshinaga Y."/>
            <person name="Zwiers L.-H."/>
            <person name="Turgeon B."/>
            <person name="Goodwin S."/>
            <person name="Spatafora J."/>
            <person name="Crous P."/>
            <person name="Grigoriev I."/>
        </authorList>
    </citation>
    <scope>NUCLEOTIDE SEQUENCE</scope>
    <source>
        <strain evidence="3">CBS 690.94</strain>
    </source>
</reference>
<dbReference type="Proteomes" id="UP000799764">
    <property type="component" value="Unassembled WGS sequence"/>
</dbReference>
<keyword evidence="2" id="KW-0175">Coiled coil</keyword>
<sequence length="375" mass="42481">MGDRRRHAQCEEQLRLWENAGMSHESMCGETYFMSTAGLIPTEDCDEMLRMLQLRSSTASSEYRPCPTAESTLTGQSYLQTRANVGSQTVLDVRVRSPTEASGCEQIQNGAFNVSSPPTSTAARLNPMTPGPWLRRCLGKLIPTISRSPRNLTRNKFLLHITVERPDGTIEPGMALFDTGSDYTILGPRLVQFFYPNLDTRRATLLAKTEGGGRIRTLGAKDVRWSCLDTRFRPKFETSMFHMSVDELSVDAIIGWRLLLELGLVSLNMPGHVSMISQPPDVDRTTATRVQAAADARRQAENDEMRRDELNRNYEQQRRTHAQNQAIRYANDYADEHRALHGETGLQQACQAKYSKAYRQIYDAYPQYYPRSVMQ</sequence>
<dbReference type="EMBL" id="MU001505">
    <property type="protein sequence ID" value="KAF2441484.1"/>
    <property type="molecule type" value="Genomic_DNA"/>
</dbReference>
<protein>
    <submittedName>
        <fullName evidence="3">Uncharacterized protein</fullName>
    </submittedName>
</protein>
<accession>A0A9P4U7Q2</accession>
<evidence type="ECO:0000313" key="3">
    <source>
        <dbReference type="EMBL" id="KAF2441484.1"/>
    </source>
</evidence>
<dbReference type="SUPFAM" id="SSF50630">
    <property type="entry name" value="Acid proteases"/>
    <property type="match status" value="1"/>
</dbReference>
<evidence type="ECO:0000313" key="4">
    <source>
        <dbReference type="Proteomes" id="UP000799764"/>
    </source>
</evidence>
<keyword evidence="1" id="KW-0645">Protease</keyword>
<name>A0A9P4U7Q2_9PLEO</name>
<dbReference type="AlphaFoldDB" id="A0A9P4U7Q2"/>
<feature type="coiled-coil region" evidence="2">
    <location>
        <begin position="293"/>
        <end position="320"/>
    </location>
</feature>
<organism evidence="3 4">
    <name type="scientific">Karstenula rhodostoma CBS 690.94</name>
    <dbReference type="NCBI Taxonomy" id="1392251"/>
    <lineage>
        <taxon>Eukaryota</taxon>
        <taxon>Fungi</taxon>
        <taxon>Dikarya</taxon>
        <taxon>Ascomycota</taxon>
        <taxon>Pezizomycotina</taxon>
        <taxon>Dothideomycetes</taxon>
        <taxon>Pleosporomycetidae</taxon>
        <taxon>Pleosporales</taxon>
        <taxon>Massarineae</taxon>
        <taxon>Didymosphaeriaceae</taxon>
        <taxon>Karstenula</taxon>
    </lineage>
</organism>
<dbReference type="InterPro" id="IPR001969">
    <property type="entry name" value="Aspartic_peptidase_AS"/>
</dbReference>
<dbReference type="PROSITE" id="PS00141">
    <property type="entry name" value="ASP_PROTEASE"/>
    <property type="match status" value="1"/>
</dbReference>
<proteinExistence type="predicted"/>
<dbReference type="InterPro" id="IPR021109">
    <property type="entry name" value="Peptidase_aspartic_dom_sf"/>
</dbReference>
<comment type="caution">
    <text evidence="3">The sequence shown here is derived from an EMBL/GenBank/DDBJ whole genome shotgun (WGS) entry which is preliminary data.</text>
</comment>
<dbReference type="GO" id="GO:0006508">
    <property type="term" value="P:proteolysis"/>
    <property type="evidence" value="ECO:0007669"/>
    <property type="project" value="InterPro"/>
</dbReference>
<keyword evidence="4" id="KW-1185">Reference proteome</keyword>
<keyword evidence="1" id="KW-0064">Aspartyl protease</keyword>
<evidence type="ECO:0000256" key="2">
    <source>
        <dbReference type="SAM" id="Coils"/>
    </source>
</evidence>
<gene>
    <name evidence="3" type="ORF">P171DRAFT_72765</name>
</gene>
<evidence type="ECO:0000256" key="1">
    <source>
        <dbReference type="ARBA" id="ARBA00022750"/>
    </source>
</evidence>